<dbReference type="PANTHER" id="PTHR43952:SF75">
    <property type="entry name" value="PROTEIN RADIALIS-LIKE 6"/>
    <property type="match status" value="1"/>
</dbReference>
<name>A0A0K9PB51_ZOSMR</name>
<reference evidence="7" key="1">
    <citation type="journal article" date="2016" name="Nature">
        <title>The genome of the seagrass Zostera marina reveals angiosperm adaptation to the sea.</title>
        <authorList>
            <person name="Olsen J.L."/>
            <person name="Rouze P."/>
            <person name="Verhelst B."/>
            <person name="Lin Y.-C."/>
            <person name="Bayer T."/>
            <person name="Collen J."/>
            <person name="Dattolo E."/>
            <person name="De Paoli E."/>
            <person name="Dittami S."/>
            <person name="Maumus F."/>
            <person name="Michel G."/>
            <person name="Kersting A."/>
            <person name="Lauritano C."/>
            <person name="Lohaus R."/>
            <person name="Toepel M."/>
            <person name="Tonon T."/>
            <person name="Vanneste K."/>
            <person name="Amirebrahimi M."/>
            <person name="Brakel J."/>
            <person name="Bostroem C."/>
            <person name="Chovatia M."/>
            <person name="Grimwood J."/>
            <person name="Jenkins J.W."/>
            <person name="Jueterbock A."/>
            <person name="Mraz A."/>
            <person name="Stam W.T."/>
            <person name="Tice H."/>
            <person name="Bornberg-Bauer E."/>
            <person name="Green P.J."/>
            <person name="Pearson G.A."/>
            <person name="Procaccini G."/>
            <person name="Duarte C.M."/>
            <person name="Schmutz J."/>
            <person name="Reusch T.B.H."/>
            <person name="Van de Peer Y."/>
        </authorList>
    </citation>
    <scope>NUCLEOTIDE SEQUENCE [LARGE SCALE GENOMIC DNA]</scope>
    <source>
        <strain evidence="7">cv. Finnish</strain>
    </source>
</reference>
<feature type="domain" description="Myb-like" evidence="5">
    <location>
        <begin position="5"/>
        <end position="60"/>
    </location>
</feature>
<sequence>MSSNSPRTSTASWTQKQNKLFEMALAVYDKDTPDRWNNIARAVGDNKSVDDVKRQYELLVEDVRRIESGMVPYPYGMSSTAKNTMIDYFCCCPPY</sequence>
<gene>
    <name evidence="6" type="ORF">ZOSMA_2G01870</name>
</gene>
<dbReference type="SUPFAM" id="SSF46689">
    <property type="entry name" value="Homeodomain-like"/>
    <property type="match status" value="1"/>
</dbReference>
<protein>
    <submittedName>
        <fullName evidence="6">Protein RADIALIS-like 6</fullName>
    </submittedName>
</protein>
<dbReference type="GO" id="GO:0003700">
    <property type="term" value="F:DNA-binding transcription factor activity"/>
    <property type="evidence" value="ECO:0007669"/>
    <property type="project" value="InterPro"/>
</dbReference>
<evidence type="ECO:0000256" key="4">
    <source>
        <dbReference type="ARBA" id="ARBA00023242"/>
    </source>
</evidence>
<dbReference type="OrthoDB" id="118550at2759"/>
<dbReference type="EMBL" id="LFYR01000981">
    <property type="protein sequence ID" value="KMZ66176.1"/>
    <property type="molecule type" value="Genomic_DNA"/>
</dbReference>
<evidence type="ECO:0000313" key="7">
    <source>
        <dbReference type="Proteomes" id="UP000036987"/>
    </source>
</evidence>
<keyword evidence="4" id="KW-0539">Nucleus</keyword>
<dbReference type="Gene3D" id="1.10.10.60">
    <property type="entry name" value="Homeodomain-like"/>
    <property type="match status" value="1"/>
</dbReference>
<dbReference type="Proteomes" id="UP000036987">
    <property type="component" value="Unassembled WGS sequence"/>
</dbReference>
<organism evidence="6 7">
    <name type="scientific">Zostera marina</name>
    <name type="common">Eelgrass</name>
    <dbReference type="NCBI Taxonomy" id="29655"/>
    <lineage>
        <taxon>Eukaryota</taxon>
        <taxon>Viridiplantae</taxon>
        <taxon>Streptophyta</taxon>
        <taxon>Embryophyta</taxon>
        <taxon>Tracheophyta</taxon>
        <taxon>Spermatophyta</taxon>
        <taxon>Magnoliopsida</taxon>
        <taxon>Liliopsida</taxon>
        <taxon>Zosteraceae</taxon>
        <taxon>Zostera</taxon>
    </lineage>
</organism>
<evidence type="ECO:0000313" key="6">
    <source>
        <dbReference type="EMBL" id="KMZ66176.1"/>
    </source>
</evidence>
<accession>A0A0K9PB51</accession>
<dbReference type="AlphaFoldDB" id="A0A0K9PB51"/>
<dbReference type="STRING" id="29655.A0A0K9PB51"/>
<dbReference type="SMART" id="SM00717">
    <property type="entry name" value="SANT"/>
    <property type="match status" value="1"/>
</dbReference>
<dbReference type="Pfam" id="PF23082">
    <property type="entry name" value="Myb_DNA-binding_2"/>
    <property type="match status" value="1"/>
</dbReference>
<dbReference type="InterPro" id="IPR001005">
    <property type="entry name" value="SANT/Myb"/>
</dbReference>
<evidence type="ECO:0000256" key="2">
    <source>
        <dbReference type="ARBA" id="ARBA00023015"/>
    </source>
</evidence>
<dbReference type="FunFam" id="1.10.10.60:FF:000154">
    <property type="entry name" value="Transcription factor SRM1"/>
    <property type="match status" value="1"/>
</dbReference>
<dbReference type="PROSITE" id="PS50090">
    <property type="entry name" value="MYB_LIKE"/>
    <property type="match status" value="1"/>
</dbReference>
<dbReference type="InterPro" id="IPR009057">
    <property type="entry name" value="Homeodomain-like_sf"/>
</dbReference>
<evidence type="ECO:0000256" key="1">
    <source>
        <dbReference type="ARBA" id="ARBA00004123"/>
    </source>
</evidence>
<dbReference type="InterPro" id="IPR044636">
    <property type="entry name" value="RADIALIS-like"/>
</dbReference>
<keyword evidence="3" id="KW-0804">Transcription</keyword>
<evidence type="ECO:0000259" key="5">
    <source>
        <dbReference type="PROSITE" id="PS50090"/>
    </source>
</evidence>
<keyword evidence="2" id="KW-0805">Transcription regulation</keyword>
<dbReference type="GO" id="GO:0005634">
    <property type="term" value="C:nucleus"/>
    <property type="evidence" value="ECO:0007669"/>
    <property type="project" value="UniProtKB-SubCell"/>
</dbReference>
<dbReference type="PANTHER" id="PTHR43952">
    <property type="entry name" value="MYB FAMILY TRANSCRIPTION FACTOR-RELATED"/>
    <property type="match status" value="1"/>
</dbReference>
<comment type="subcellular location">
    <subcellularLocation>
        <location evidence="1">Nucleus</location>
    </subcellularLocation>
</comment>
<proteinExistence type="predicted"/>
<keyword evidence="7" id="KW-1185">Reference proteome</keyword>
<dbReference type="OMA" id="ADLMYIE"/>
<comment type="caution">
    <text evidence="6">The sequence shown here is derived from an EMBL/GenBank/DDBJ whole genome shotgun (WGS) entry which is preliminary data.</text>
</comment>
<evidence type="ECO:0000256" key="3">
    <source>
        <dbReference type="ARBA" id="ARBA00023163"/>
    </source>
</evidence>